<dbReference type="SUPFAM" id="SSF48366">
    <property type="entry name" value="Ras GEF"/>
    <property type="match status" value="1"/>
</dbReference>
<dbReference type="EMBL" id="CAJOBC010088285">
    <property type="protein sequence ID" value="CAF4366669.1"/>
    <property type="molecule type" value="Genomic_DNA"/>
</dbReference>
<dbReference type="GO" id="GO:0007265">
    <property type="term" value="P:Ras protein signal transduction"/>
    <property type="evidence" value="ECO:0007669"/>
    <property type="project" value="TreeGrafter"/>
</dbReference>
<dbReference type="InterPro" id="IPR036964">
    <property type="entry name" value="RASGEF_cat_dom_sf"/>
</dbReference>
<evidence type="ECO:0000256" key="2">
    <source>
        <dbReference type="PROSITE-ProRule" id="PRU00168"/>
    </source>
</evidence>
<dbReference type="PANTHER" id="PTHR23113">
    <property type="entry name" value="GUANINE NUCLEOTIDE EXCHANGE FACTOR"/>
    <property type="match status" value="1"/>
</dbReference>
<feature type="domain" description="Ras-GEF" evidence="3">
    <location>
        <begin position="78"/>
        <end position="154"/>
    </location>
</feature>
<evidence type="ECO:0000259" key="3">
    <source>
        <dbReference type="PROSITE" id="PS50009"/>
    </source>
</evidence>
<name>A0A815THD5_9BILA</name>
<protein>
    <recommendedName>
        <fullName evidence="3">Ras-GEF domain-containing protein</fullName>
    </recommendedName>
</protein>
<organism evidence="5 8">
    <name type="scientific">Didymodactylos carnosus</name>
    <dbReference type="NCBI Taxonomy" id="1234261"/>
    <lineage>
        <taxon>Eukaryota</taxon>
        <taxon>Metazoa</taxon>
        <taxon>Spiralia</taxon>
        <taxon>Gnathifera</taxon>
        <taxon>Rotifera</taxon>
        <taxon>Eurotatoria</taxon>
        <taxon>Bdelloidea</taxon>
        <taxon>Philodinida</taxon>
        <taxon>Philodinidae</taxon>
        <taxon>Didymodactylos</taxon>
    </lineage>
</organism>
<dbReference type="EMBL" id="CAJNOK010027389">
    <property type="protein sequence ID" value="CAF1419340.1"/>
    <property type="molecule type" value="Genomic_DNA"/>
</dbReference>
<evidence type="ECO:0000313" key="6">
    <source>
        <dbReference type="EMBL" id="CAF4220595.1"/>
    </source>
</evidence>
<evidence type="ECO:0000313" key="8">
    <source>
        <dbReference type="Proteomes" id="UP000663829"/>
    </source>
</evidence>
<dbReference type="GO" id="GO:0005886">
    <property type="term" value="C:plasma membrane"/>
    <property type="evidence" value="ECO:0007669"/>
    <property type="project" value="TreeGrafter"/>
</dbReference>
<evidence type="ECO:0000313" key="7">
    <source>
        <dbReference type="EMBL" id="CAF4366669.1"/>
    </source>
</evidence>
<dbReference type="InterPro" id="IPR001895">
    <property type="entry name" value="RASGEF_cat_dom"/>
</dbReference>
<sequence>MNKYDIDIVIANQAEMELFLEDISHLLVFNQIVNYNWEKLLRRKSLERFLKRTQQNKTNIILIQNQISPKRSTLLDFHSNDTAEQMTLLDSELFLKISIPEILYMSIAKGEDYCPNLSYFTEHVNKMSYWVRLRILEQDSQRQRKITLKSFSKF</sequence>
<dbReference type="AlphaFoldDB" id="A0A815THD5"/>
<dbReference type="InterPro" id="IPR008937">
    <property type="entry name" value="Ras-like_GEF"/>
</dbReference>
<dbReference type="Gene3D" id="1.10.840.10">
    <property type="entry name" value="Ras guanine-nucleotide exchange factors catalytic domain"/>
    <property type="match status" value="1"/>
</dbReference>
<gene>
    <name evidence="5" type="ORF">GPM918_LOCUS36871</name>
    <name evidence="4" type="ORF">OVA965_LOCUS33639</name>
    <name evidence="7" type="ORF">SRO942_LOCUS37622</name>
    <name evidence="6" type="ORF">TMI583_LOCUS34533</name>
</gene>
<dbReference type="Proteomes" id="UP000681722">
    <property type="component" value="Unassembled WGS sequence"/>
</dbReference>
<dbReference type="EMBL" id="CAJOBA010049144">
    <property type="protein sequence ID" value="CAF4220595.1"/>
    <property type="molecule type" value="Genomic_DNA"/>
</dbReference>
<dbReference type="EMBL" id="CAJNOQ010022760">
    <property type="protein sequence ID" value="CAF1505409.1"/>
    <property type="molecule type" value="Genomic_DNA"/>
</dbReference>
<evidence type="ECO:0000313" key="5">
    <source>
        <dbReference type="EMBL" id="CAF1505409.1"/>
    </source>
</evidence>
<evidence type="ECO:0000256" key="1">
    <source>
        <dbReference type="ARBA" id="ARBA00022658"/>
    </source>
</evidence>
<dbReference type="Proteomes" id="UP000663829">
    <property type="component" value="Unassembled WGS sequence"/>
</dbReference>
<dbReference type="GO" id="GO:0005085">
    <property type="term" value="F:guanyl-nucleotide exchange factor activity"/>
    <property type="evidence" value="ECO:0007669"/>
    <property type="project" value="UniProtKB-KW"/>
</dbReference>
<dbReference type="Proteomes" id="UP000677228">
    <property type="component" value="Unassembled WGS sequence"/>
</dbReference>
<feature type="non-terminal residue" evidence="5">
    <location>
        <position position="1"/>
    </location>
</feature>
<dbReference type="InterPro" id="IPR023578">
    <property type="entry name" value="Ras_GEF_dom_sf"/>
</dbReference>
<dbReference type="PANTHER" id="PTHR23113:SF224">
    <property type="entry name" value="RAP GUANINE NUCLEOTIDE EXCHANGE FACTOR 1"/>
    <property type="match status" value="1"/>
</dbReference>
<dbReference type="Proteomes" id="UP000682733">
    <property type="component" value="Unassembled WGS sequence"/>
</dbReference>
<accession>A0A815THD5</accession>
<dbReference type="PROSITE" id="PS50009">
    <property type="entry name" value="RASGEF_CAT"/>
    <property type="match status" value="1"/>
</dbReference>
<keyword evidence="8" id="KW-1185">Reference proteome</keyword>
<dbReference type="Pfam" id="PF00617">
    <property type="entry name" value="RasGEF"/>
    <property type="match status" value="1"/>
</dbReference>
<reference evidence="5" key="1">
    <citation type="submission" date="2021-02" db="EMBL/GenBank/DDBJ databases">
        <authorList>
            <person name="Nowell W R."/>
        </authorList>
    </citation>
    <scope>NUCLEOTIDE SEQUENCE</scope>
</reference>
<comment type="caution">
    <text evidence="5">The sequence shown here is derived from an EMBL/GenBank/DDBJ whole genome shotgun (WGS) entry which is preliminary data.</text>
</comment>
<proteinExistence type="predicted"/>
<keyword evidence="1 2" id="KW-0344">Guanine-nucleotide releasing factor</keyword>
<dbReference type="OrthoDB" id="25179at2759"/>
<evidence type="ECO:0000313" key="4">
    <source>
        <dbReference type="EMBL" id="CAF1419340.1"/>
    </source>
</evidence>